<keyword evidence="2" id="KW-1185">Reference proteome</keyword>
<dbReference type="GO" id="GO:0005829">
    <property type="term" value="C:cytosol"/>
    <property type="evidence" value="ECO:0007669"/>
    <property type="project" value="TreeGrafter"/>
</dbReference>
<evidence type="ECO:0000313" key="1">
    <source>
        <dbReference type="EMBL" id="KAK3256808.1"/>
    </source>
</evidence>
<dbReference type="Gene3D" id="3.40.50.1240">
    <property type="entry name" value="Phosphoglycerate mutase-like"/>
    <property type="match status" value="1"/>
</dbReference>
<reference evidence="1 2" key="1">
    <citation type="journal article" date="2015" name="Genome Biol. Evol.">
        <title>Comparative Genomics of a Bacterivorous Green Alga Reveals Evolutionary Causalities and Consequences of Phago-Mixotrophic Mode of Nutrition.</title>
        <authorList>
            <person name="Burns J.A."/>
            <person name="Paasch A."/>
            <person name="Narechania A."/>
            <person name="Kim E."/>
        </authorList>
    </citation>
    <scope>NUCLEOTIDE SEQUENCE [LARGE SCALE GENOMIC DNA]</scope>
    <source>
        <strain evidence="1 2">PLY_AMNH</strain>
    </source>
</reference>
<dbReference type="GO" id="GO:0004331">
    <property type="term" value="F:fructose-2,6-bisphosphate 2-phosphatase activity"/>
    <property type="evidence" value="ECO:0007669"/>
    <property type="project" value="TreeGrafter"/>
</dbReference>
<dbReference type="Proteomes" id="UP001190700">
    <property type="component" value="Unassembled WGS sequence"/>
</dbReference>
<dbReference type="GO" id="GO:0005524">
    <property type="term" value="F:ATP binding"/>
    <property type="evidence" value="ECO:0007669"/>
    <property type="project" value="InterPro"/>
</dbReference>
<dbReference type="PIRSF" id="PIRSF000709">
    <property type="entry name" value="6PFK_2-Ptase"/>
    <property type="match status" value="1"/>
</dbReference>
<gene>
    <name evidence="1" type="ORF">CYMTET_34080</name>
</gene>
<evidence type="ECO:0000313" key="2">
    <source>
        <dbReference type="Proteomes" id="UP001190700"/>
    </source>
</evidence>
<dbReference type="GO" id="GO:0006003">
    <property type="term" value="P:fructose 2,6-bisphosphate metabolic process"/>
    <property type="evidence" value="ECO:0007669"/>
    <property type="project" value="InterPro"/>
</dbReference>
<proteinExistence type="predicted"/>
<protein>
    <submittedName>
        <fullName evidence="1">Uncharacterized protein</fullName>
    </submittedName>
</protein>
<dbReference type="PANTHER" id="PTHR10606">
    <property type="entry name" value="6-PHOSPHOFRUCTO-2-KINASE/FRUCTOSE-2,6-BISPHOSPHATASE"/>
    <property type="match status" value="1"/>
</dbReference>
<dbReference type="GO" id="GO:0003873">
    <property type="term" value="F:6-phosphofructo-2-kinase activity"/>
    <property type="evidence" value="ECO:0007669"/>
    <property type="project" value="TreeGrafter"/>
</dbReference>
<sequence length="92" mass="10827">MLKRSAETAKYLHDIPKVVWRQLNEIDMGVCDGMTYSEIKAAMPAEFEMRAKDKLRFRYSRGESYLDVIQRLESLIIELERQQQPVLIVAHQ</sequence>
<dbReference type="InterPro" id="IPR003094">
    <property type="entry name" value="6Pfruct_kin"/>
</dbReference>
<dbReference type="EMBL" id="LGRX02021311">
    <property type="protein sequence ID" value="KAK3256808.1"/>
    <property type="molecule type" value="Genomic_DNA"/>
</dbReference>
<dbReference type="InterPro" id="IPR029033">
    <property type="entry name" value="His_PPase_superfam"/>
</dbReference>
<dbReference type="AlphaFoldDB" id="A0AAE0FBU3"/>
<accession>A0AAE0FBU3</accession>
<feature type="non-terminal residue" evidence="1">
    <location>
        <position position="92"/>
    </location>
</feature>
<name>A0AAE0FBU3_9CHLO</name>
<dbReference type="PANTHER" id="PTHR10606:SF44">
    <property type="entry name" value="6-PHOSPHOFRUCTO 2-KINASE_FRUCTOSE 2,6-BISPHOSPHATASE LONG FORM"/>
    <property type="match status" value="1"/>
</dbReference>
<comment type="caution">
    <text evidence="1">The sequence shown here is derived from an EMBL/GenBank/DDBJ whole genome shotgun (WGS) entry which is preliminary data.</text>
</comment>
<dbReference type="Pfam" id="PF00300">
    <property type="entry name" value="His_Phos_1"/>
    <property type="match status" value="1"/>
</dbReference>
<organism evidence="1 2">
    <name type="scientific">Cymbomonas tetramitiformis</name>
    <dbReference type="NCBI Taxonomy" id="36881"/>
    <lineage>
        <taxon>Eukaryota</taxon>
        <taxon>Viridiplantae</taxon>
        <taxon>Chlorophyta</taxon>
        <taxon>Pyramimonadophyceae</taxon>
        <taxon>Pyramimonadales</taxon>
        <taxon>Pyramimonadaceae</taxon>
        <taxon>Cymbomonas</taxon>
    </lineage>
</organism>
<dbReference type="InterPro" id="IPR013078">
    <property type="entry name" value="His_Pase_superF_clade-1"/>
</dbReference>
<dbReference type="SUPFAM" id="SSF53254">
    <property type="entry name" value="Phosphoglycerate mutase-like"/>
    <property type="match status" value="1"/>
</dbReference>